<evidence type="ECO:0000313" key="1">
    <source>
        <dbReference type="EMBL" id="MTD34969.1"/>
    </source>
</evidence>
<accession>A0A6A8NG54</accession>
<protein>
    <submittedName>
        <fullName evidence="1">Uncharacterized protein</fullName>
    </submittedName>
</protein>
<sequence length="86" mass="10232">MNKAERPVECYILGQRNEHGLIEWLIDDVVRDWRTLDAYLEQTGYLCEYADGEGWKYRLKTSNQIDFYIRKIVVPADDKKTTTFPK</sequence>
<dbReference type="RefSeq" id="WP_123864220.1">
    <property type="nucleotide sequence ID" value="NZ_JACYYY010000002.1"/>
</dbReference>
<name>A0A6A8NG54_ENTFC</name>
<comment type="caution">
    <text evidence="1">The sequence shown here is derived from an EMBL/GenBank/DDBJ whole genome shotgun (WGS) entry which is preliminary data.</text>
</comment>
<gene>
    <name evidence="1" type="ORF">GKZ95_03615</name>
</gene>
<organism evidence="1">
    <name type="scientific">Enterococcus faecium</name>
    <name type="common">Streptococcus faecium</name>
    <dbReference type="NCBI Taxonomy" id="1352"/>
    <lineage>
        <taxon>Bacteria</taxon>
        <taxon>Bacillati</taxon>
        <taxon>Bacillota</taxon>
        <taxon>Bacilli</taxon>
        <taxon>Lactobacillales</taxon>
        <taxon>Enterococcaceae</taxon>
        <taxon>Enterococcus</taxon>
    </lineage>
</organism>
<dbReference type="EMBL" id="WLYP01000002">
    <property type="protein sequence ID" value="MTD34969.1"/>
    <property type="molecule type" value="Genomic_DNA"/>
</dbReference>
<reference evidence="1" key="1">
    <citation type="submission" date="2019-10" db="EMBL/GenBank/DDBJ databases">
        <title>Identification of the same linezolid-resistant Tn6246::fexB-poxtA-carrying Enterococcus faecium strain colonizing a hospitalized patient and bovines in different continents.</title>
        <authorList>
            <person name="Tedim A.P."/>
            <person name="Freitas A.R."/>
            <person name="Novais C."/>
            <person name="Duarte B."/>
            <person name="Elghaieb H."/>
            <person name="Abbassi M.S."/>
            <person name="Peixe L."/>
        </authorList>
    </citation>
    <scope>NUCLEOTIDE SEQUENCE</scope>
    <source>
        <strain evidence="1">2FEZ</strain>
    </source>
</reference>
<dbReference type="AlphaFoldDB" id="A0A6A8NG54"/>
<proteinExistence type="predicted"/>